<evidence type="ECO:0000313" key="3">
    <source>
        <dbReference type="EMBL" id="MFC7127837.1"/>
    </source>
</evidence>
<dbReference type="AlphaFoldDB" id="A0ABD5X9V7"/>
<dbReference type="RefSeq" id="WP_390242069.1">
    <property type="nucleotide sequence ID" value="NZ_JBHTAB010000001.1"/>
</dbReference>
<gene>
    <name evidence="3" type="ORF">ACFQI8_00285</name>
</gene>
<dbReference type="InterPro" id="IPR014927">
    <property type="entry name" value="PG-bd_2"/>
</dbReference>
<evidence type="ECO:0000313" key="4">
    <source>
        <dbReference type="Proteomes" id="UP001596460"/>
    </source>
</evidence>
<protein>
    <submittedName>
        <fullName evidence="3">DUF1028 domain-containing protein</fullName>
    </submittedName>
</protein>
<evidence type="ECO:0000256" key="1">
    <source>
        <dbReference type="SAM" id="MobiDB-lite"/>
    </source>
</evidence>
<reference evidence="3 4" key="1">
    <citation type="journal article" date="2019" name="Int. J. Syst. Evol. Microbiol.">
        <title>The Global Catalogue of Microorganisms (GCM) 10K type strain sequencing project: providing services to taxonomists for standard genome sequencing and annotation.</title>
        <authorList>
            <consortium name="The Broad Institute Genomics Platform"/>
            <consortium name="The Broad Institute Genome Sequencing Center for Infectious Disease"/>
            <person name="Wu L."/>
            <person name="Ma J."/>
        </authorList>
    </citation>
    <scope>NUCLEOTIDE SEQUENCE [LARGE SCALE GENOMIC DNA]</scope>
    <source>
        <strain evidence="3 4">DSM 26526</strain>
    </source>
</reference>
<dbReference type="PANTHER" id="PTHR39328:SF1">
    <property type="entry name" value="BLL2871 PROTEIN"/>
    <property type="match status" value="1"/>
</dbReference>
<feature type="region of interest" description="Disordered" evidence="1">
    <location>
        <begin position="282"/>
        <end position="309"/>
    </location>
</feature>
<accession>A0ABD5X9V7</accession>
<sequence length="326" mass="34704">MTPRPSTFSIVARDPEQDAVGVAVQSKFVSVGSVVPFVSADAGAIATQSFANVAYGPDGLDLLREGRSAEEVVSELTDADDEAPSRQVGVVGADGSIAAFTGDECFDVAGDIQGENYTVQGNILENEATLDSMAEAFETTEGGLPERLLAALHAGNDAGGDKRGEQSAAMYIAKPEGGYDGGNDRWVDVRVDDHDRPIAELERVFKLYDITLLEREAPAETKSLSGETAEAVLETLSNLGFYDGTPSGEFDDEAVAALESFRGMNNFENHSLSVLEDAIARGWDEVDGESESEGEPPGEDDATDELDGETKLIEAIWQGLSRLDRK</sequence>
<proteinExistence type="predicted"/>
<dbReference type="Pfam" id="PF06267">
    <property type="entry name" value="DUF1028"/>
    <property type="match status" value="1"/>
</dbReference>
<dbReference type="Proteomes" id="UP001596460">
    <property type="component" value="Unassembled WGS sequence"/>
</dbReference>
<name>A0ABD5X9V7_9EURY</name>
<dbReference type="EMBL" id="JBHTAB010000001">
    <property type="protein sequence ID" value="MFC7127837.1"/>
    <property type="molecule type" value="Genomic_DNA"/>
</dbReference>
<dbReference type="PANTHER" id="PTHR39328">
    <property type="entry name" value="BLL2871 PROTEIN"/>
    <property type="match status" value="1"/>
</dbReference>
<feature type="domain" description="Putative peptidoglycan binding" evidence="2">
    <location>
        <begin position="211"/>
        <end position="280"/>
    </location>
</feature>
<dbReference type="Pfam" id="PF08823">
    <property type="entry name" value="PG_binding_2"/>
    <property type="match status" value="1"/>
</dbReference>
<dbReference type="InterPro" id="IPR029055">
    <property type="entry name" value="Ntn_hydrolases_N"/>
</dbReference>
<evidence type="ECO:0000259" key="2">
    <source>
        <dbReference type="Pfam" id="PF08823"/>
    </source>
</evidence>
<feature type="compositionally biased region" description="Acidic residues" evidence="1">
    <location>
        <begin position="285"/>
        <end position="307"/>
    </location>
</feature>
<dbReference type="InterPro" id="IPR010430">
    <property type="entry name" value="DUF1028"/>
</dbReference>
<keyword evidence="4" id="KW-1185">Reference proteome</keyword>
<dbReference type="Gene3D" id="3.60.20.10">
    <property type="entry name" value="Glutamine Phosphoribosylpyrophosphate, subunit 1, domain 1"/>
    <property type="match status" value="1"/>
</dbReference>
<dbReference type="SUPFAM" id="SSF56235">
    <property type="entry name" value="N-terminal nucleophile aminohydrolases (Ntn hydrolases)"/>
    <property type="match status" value="1"/>
</dbReference>
<comment type="caution">
    <text evidence="3">The sequence shown here is derived from an EMBL/GenBank/DDBJ whole genome shotgun (WGS) entry which is preliminary data.</text>
</comment>
<organism evidence="3 4">
    <name type="scientific">Haloferax chudinovii</name>
    <dbReference type="NCBI Taxonomy" id="1109010"/>
    <lineage>
        <taxon>Archaea</taxon>
        <taxon>Methanobacteriati</taxon>
        <taxon>Methanobacteriota</taxon>
        <taxon>Stenosarchaea group</taxon>
        <taxon>Halobacteria</taxon>
        <taxon>Halobacteriales</taxon>
        <taxon>Haloferacaceae</taxon>
        <taxon>Haloferax</taxon>
    </lineage>
</organism>